<accession>A0A562QB81</accession>
<proteinExistence type="predicted"/>
<reference evidence="1 2" key="1">
    <citation type="journal article" date="2015" name="Stand. Genomic Sci.">
        <title>Genomic Encyclopedia of Bacterial and Archaeal Type Strains, Phase III: the genomes of soil and plant-associated and newly described type strains.</title>
        <authorList>
            <person name="Whitman W.B."/>
            <person name="Woyke T."/>
            <person name="Klenk H.P."/>
            <person name="Zhou Y."/>
            <person name="Lilburn T.G."/>
            <person name="Beck B.J."/>
            <person name="De Vos P."/>
            <person name="Vandamme P."/>
            <person name="Eisen J.A."/>
            <person name="Garrity G."/>
            <person name="Hugenholtz P."/>
            <person name="Kyrpides N.C."/>
        </authorList>
    </citation>
    <scope>NUCLEOTIDE SEQUENCE [LARGE SCALE GENOMIC DNA]</scope>
    <source>
        <strain evidence="1 2">CGMCC 1.10116</strain>
    </source>
</reference>
<sequence>MPLIIEKNPGGKLLATHPLSRKKEQLIKNSDHSRDKSKGIQAYMETIKASFDDQKKIQLFLEEVEKRYPRYMRDQLQILSRAVKNFEPFTEFALEICIKQTLWSANDFHDVVRHLARTQEQESIIPSTDMPIVEMSSTYYK</sequence>
<gene>
    <name evidence="1" type="ORF">IQ10_03279</name>
</gene>
<comment type="caution">
    <text evidence="1">The sequence shown here is derived from an EMBL/GenBank/DDBJ whole genome shotgun (WGS) entry which is preliminary data.</text>
</comment>
<dbReference type="Proteomes" id="UP000315711">
    <property type="component" value="Unassembled WGS sequence"/>
</dbReference>
<dbReference type="AlphaFoldDB" id="A0A562QB81"/>
<name>A0A562QB81_9BACI</name>
<organism evidence="1 2">
    <name type="scientific">Halalkalibacter nanhaiisediminis</name>
    <dbReference type="NCBI Taxonomy" id="688079"/>
    <lineage>
        <taxon>Bacteria</taxon>
        <taxon>Bacillati</taxon>
        <taxon>Bacillota</taxon>
        <taxon>Bacilli</taxon>
        <taxon>Bacillales</taxon>
        <taxon>Bacillaceae</taxon>
        <taxon>Halalkalibacter</taxon>
    </lineage>
</organism>
<protein>
    <submittedName>
        <fullName evidence="1">Uncharacterized protein</fullName>
    </submittedName>
</protein>
<evidence type="ECO:0000313" key="1">
    <source>
        <dbReference type="EMBL" id="TWI53969.1"/>
    </source>
</evidence>
<evidence type="ECO:0000313" key="2">
    <source>
        <dbReference type="Proteomes" id="UP000315711"/>
    </source>
</evidence>
<keyword evidence="2" id="KW-1185">Reference proteome</keyword>
<dbReference type="EMBL" id="VLKZ01000011">
    <property type="protein sequence ID" value="TWI53969.1"/>
    <property type="molecule type" value="Genomic_DNA"/>
</dbReference>